<proteinExistence type="predicted"/>
<evidence type="ECO:0000313" key="2">
    <source>
        <dbReference type="EMBL" id="EPY16321.1"/>
    </source>
</evidence>
<dbReference type="EMBL" id="ATMH01011357">
    <property type="protein sequence ID" value="EPY16321.1"/>
    <property type="molecule type" value="Genomic_DNA"/>
</dbReference>
<keyword evidence="3" id="KW-1185">Reference proteome</keyword>
<protein>
    <submittedName>
        <fullName evidence="2">Uncharacterized protein</fullName>
    </submittedName>
</protein>
<comment type="caution">
    <text evidence="2">The sequence shown here is derived from an EMBL/GenBank/DDBJ whole genome shotgun (WGS) entry which is preliminary data.</text>
</comment>
<dbReference type="AlphaFoldDB" id="S9UNR7"/>
<gene>
    <name evidence="2" type="ORF">STCU_11401</name>
</gene>
<evidence type="ECO:0000256" key="1">
    <source>
        <dbReference type="SAM" id="MobiDB-lite"/>
    </source>
</evidence>
<organism evidence="2 3">
    <name type="scientific">Strigomonas culicis</name>
    <dbReference type="NCBI Taxonomy" id="28005"/>
    <lineage>
        <taxon>Eukaryota</taxon>
        <taxon>Discoba</taxon>
        <taxon>Euglenozoa</taxon>
        <taxon>Kinetoplastea</taxon>
        <taxon>Metakinetoplastina</taxon>
        <taxon>Trypanosomatida</taxon>
        <taxon>Trypanosomatidae</taxon>
        <taxon>Strigomonadinae</taxon>
        <taxon>Strigomonas</taxon>
    </lineage>
</organism>
<accession>S9UNR7</accession>
<evidence type="ECO:0000313" key="3">
    <source>
        <dbReference type="Proteomes" id="UP000015354"/>
    </source>
</evidence>
<sequence length="107" mass="11333">MDYVTATRARARQFIQFRKRREATLLASQPPRPPACEAPHGEAEREEGDEATAAPAAGAKEDPAPEPGPHLGLLKTHPSILACQALGGVALVEALVLGLEEMLAVTE</sequence>
<dbReference type="Proteomes" id="UP000015354">
    <property type="component" value="Unassembled WGS sequence"/>
</dbReference>
<reference evidence="2 3" key="1">
    <citation type="journal article" date="2013" name="PLoS ONE">
        <title>Predicting the Proteins of Angomonas deanei, Strigomonas culicis and Their Respective Endosymbionts Reveals New Aspects of the Trypanosomatidae Family.</title>
        <authorList>
            <person name="Motta M.C."/>
            <person name="Martins A.C."/>
            <person name="de Souza S.S."/>
            <person name="Catta-Preta C.M."/>
            <person name="Silva R."/>
            <person name="Klein C.C."/>
            <person name="de Almeida L.G."/>
            <person name="de Lima Cunha O."/>
            <person name="Ciapina L.P."/>
            <person name="Brocchi M."/>
            <person name="Colabardini A.C."/>
            <person name="de Araujo Lima B."/>
            <person name="Machado C.R."/>
            <person name="de Almeida Soares C.M."/>
            <person name="Probst C.M."/>
            <person name="de Menezes C.B."/>
            <person name="Thompson C.E."/>
            <person name="Bartholomeu D.C."/>
            <person name="Gradia D.F."/>
            <person name="Pavoni D.P."/>
            <person name="Grisard E.C."/>
            <person name="Fantinatti-Garboggini F."/>
            <person name="Marchini F.K."/>
            <person name="Rodrigues-Luiz G.F."/>
            <person name="Wagner G."/>
            <person name="Goldman G.H."/>
            <person name="Fietto J.L."/>
            <person name="Elias M.C."/>
            <person name="Goldman M.H."/>
            <person name="Sagot M.F."/>
            <person name="Pereira M."/>
            <person name="Stoco P.H."/>
            <person name="de Mendonca-Neto R.P."/>
            <person name="Teixeira S.M."/>
            <person name="Maciel T.E."/>
            <person name="de Oliveira Mendes T.A."/>
            <person name="Urmenyi T.P."/>
            <person name="de Souza W."/>
            <person name="Schenkman S."/>
            <person name="de Vasconcelos A.T."/>
        </authorList>
    </citation>
    <scope>NUCLEOTIDE SEQUENCE [LARGE SCALE GENOMIC DNA]</scope>
</reference>
<name>S9UNR7_9TRYP</name>
<feature type="region of interest" description="Disordered" evidence="1">
    <location>
        <begin position="23"/>
        <end position="74"/>
    </location>
</feature>